<evidence type="ECO:0000256" key="1">
    <source>
        <dbReference type="ARBA" id="ARBA00022631"/>
    </source>
</evidence>
<accession>A0ABX8XPS1</accession>
<dbReference type="NCBIfam" id="NF010372">
    <property type="entry name" value="PRK13798.1"/>
    <property type="match status" value="1"/>
</dbReference>
<gene>
    <name evidence="4" type="ORF">K1J60_16360</name>
</gene>
<dbReference type="InterPro" id="IPR036778">
    <property type="entry name" value="OHCU_decarboxylase_sf"/>
</dbReference>
<proteinExistence type="predicted"/>
<dbReference type="Proteomes" id="UP000827138">
    <property type="component" value="Chromosome"/>
</dbReference>
<evidence type="ECO:0000313" key="4">
    <source>
        <dbReference type="EMBL" id="QYX77896.1"/>
    </source>
</evidence>
<evidence type="ECO:0000313" key="5">
    <source>
        <dbReference type="Proteomes" id="UP000827138"/>
    </source>
</evidence>
<dbReference type="Pfam" id="PF09349">
    <property type="entry name" value="OHCU_decarbox"/>
    <property type="match status" value="2"/>
</dbReference>
<dbReference type="Gene3D" id="1.10.3330.10">
    <property type="entry name" value="Oxo-4-hydroxy-4-carboxy-5-ureidoimidazoline decarboxylase"/>
    <property type="match status" value="2"/>
</dbReference>
<feature type="domain" description="Oxo-4-hydroxy-4-carboxy-5-ureidoimidazoline decarboxylase" evidence="3">
    <location>
        <begin position="57"/>
        <end position="114"/>
    </location>
</feature>
<dbReference type="RefSeq" id="WP_220646867.1">
    <property type="nucleotide sequence ID" value="NZ_CP080647.1"/>
</dbReference>
<feature type="region of interest" description="Disordered" evidence="2">
    <location>
        <begin position="1"/>
        <end position="52"/>
    </location>
</feature>
<sequence length="237" mass="26000">MNRLDNVVAPFAQPAQPTPTHRRGPTLPPHRLPHLPGQVAVPEQAPTPGPSALERFNHAPAEAARQALLACLRSLRWAHRLTDHRPYPDLDALLAASDEAAYDLTAADLAEALAGETLPVLPDDTYGVAHTALNAAHAAYEARFGHVFVIALDTTHPDELLDRTLEGIRSRLSNDPEEERVVVAEELRRLARTRLAGHFRGPGNRAAPQGREEPRDQPPRTRTRRPPAIPTPDAARY</sequence>
<dbReference type="SUPFAM" id="SSF158694">
    <property type="entry name" value="UraD-Like"/>
    <property type="match status" value="1"/>
</dbReference>
<reference evidence="4 5" key="1">
    <citation type="submission" date="2021-08" db="EMBL/GenBank/DDBJ databases">
        <authorList>
            <person name="Ping M."/>
        </authorList>
    </citation>
    <scope>NUCLEOTIDE SEQUENCE [LARGE SCALE GENOMIC DNA]</scope>
    <source>
        <strain evidence="4 5">MG28</strain>
    </source>
</reference>
<protein>
    <submittedName>
        <fullName evidence="4">2-oxo-4-hydroxy-4-carboxy-5-ureidoimidazoline decarboxylase</fullName>
    </submittedName>
</protein>
<dbReference type="EMBL" id="CP080647">
    <property type="protein sequence ID" value="QYX77896.1"/>
    <property type="molecule type" value="Genomic_DNA"/>
</dbReference>
<evidence type="ECO:0000259" key="3">
    <source>
        <dbReference type="Pfam" id="PF09349"/>
    </source>
</evidence>
<feature type="compositionally biased region" description="Basic and acidic residues" evidence="2">
    <location>
        <begin position="210"/>
        <end position="219"/>
    </location>
</feature>
<keyword evidence="5" id="KW-1185">Reference proteome</keyword>
<dbReference type="InterPro" id="IPR018020">
    <property type="entry name" value="OHCU_decarboxylase"/>
</dbReference>
<organism evidence="4 5">
    <name type="scientific">Streptomyces akebiae</name>
    <dbReference type="NCBI Taxonomy" id="2865673"/>
    <lineage>
        <taxon>Bacteria</taxon>
        <taxon>Bacillati</taxon>
        <taxon>Actinomycetota</taxon>
        <taxon>Actinomycetes</taxon>
        <taxon>Kitasatosporales</taxon>
        <taxon>Streptomycetaceae</taxon>
        <taxon>Streptomyces</taxon>
    </lineage>
</organism>
<evidence type="ECO:0000256" key="2">
    <source>
        <dbReference type="SAM" id="MobiDB-lite"/>
    </source>
</evidence>
<feature type="compositionally biased region" description="Low complexity" evidence="2">
    <location>
        <begin position="9"/>
        <end position="19"/>
    </location>
</feature>
<feature type="region of interest" description="Disordered" evidence="2">
    <location>
        <begin position="194"/>
        <end position="237"/>
    </location>
</feature>
<keyword evidence="1" id="KW-0659">Purine metabolism</keyword>
<name>A0ABX8XPS1_9ACTN</name>
<feature type="domain" description="Oxo-4-hydroxy-4-carboxy-5-ureidoimidazoline decarboxylase" evidence="3">
    <location>
        <begin position="130"/>
        <end position="196"/>
    </location>
</feature>